<evidence type="ECO:0000256" key="1">
    <source>
        <dbReference type="ARBA" id="ARBA00022679"/>
    </source>
</evidence>
<dbReference type="InterPro" id="IPR013216">
    <property type="entry name" value="Methyltransf_11"/>
</dbReference>
<evidence type="ECO:0000313" key="4">
    <source>
        <dbReference type="Proteomes" id="UP000183375"/>
    </source>
</evidence>
<dbReference type="InterPro" id="IPR050447">
    <property type="entry name" value="Erg6_SMT_methyltransf"/>
</dbReference>
<dbReference type="PANTHER" id="PTHR44068:SF1">
    <property type="entry name" value="HYPOTHETICAL LOC100005854"/>
    <property type="match status" value="1"/>
</dbReference>
<dbReference type="Gene3D" id="3.40.50.150">
    <property type="entry name" value="Vaccinia Virus protein VP39"/>
    <property type="match status" value="1"/>
</dbReference>
<dbReference type="InterPro" id="IPR029063">
    <property type="entry name" value="SAM-dependent_MTases_sf"/>
</dbReference>
<reference evidence="3 4" key="1">
    <citation type="submission" date="2016-08" db="EMBL/GenBank/DDBJ databases">
        <title>New Insights into Marine Group III Euryarchaeota, from dark to light.</title>
        <authorList>
            <person name="Haro-Moreno J.M."/>
            <person name="Rodriguez-Valera F."/>
            <person name="Lopez-Garcia P."/>
            <person name="Moreira D."/>
            <person name="Martin-Cuadrado A.B."/>
        </authorList>
    </citation>
    <scope>NUCLEOTIDE SEQUENCE [LARGE SCALE GENOMIC DNA]</scope>
    <source>
        <strain evidence="3">CG-Epi4</strain>
    </source>
</reference>
<feature type="domain" description="Methyltransferase type 11" evidence="2">
    <location>
        <begin position="86"/>
        <end position="180"/>
    </location>
</feature>
<evidence type="ECO:0000313" key="3">
    <source>
        <dbReference type="EMBL" id="OIR20211.1"/>
    </source>
</evidence>
<name>A0A1J5TJ82_9ARCH</name>
<dbReference type="CDD" id="cd02440">
    <property type="entry name" value="AdoMet_MTases"/>
    <property type="match status" value="1"/>
</dbReference>
<dbReference type="Pfam" id="PF08241">
    <property type="entry name" value="Methyltransf_11"/>
    <property type="match status" value="1"/>
</dbReference>
<gene>
    <name evidence="3" type="ORF">BEU01_01795</name>
</gene>
<organism evidence="3 4">
    <name type="scientific">Marine Group III euryarchaeote CG-Epi4</name>
    <dbReference type="NCBI Taxonomy" id="1888998"/>
    <lineage>
        <taxon>Archaea</taxon>
        <taxon>Methanobacteriati</taxon>
        <taxon>Thermoplasmatota</taxon>
        <taxon>Thermoplasmata</taxon>
        <taxon>Candidatus Thermoprofundales</taxon>
    </lineage>
</organism>
<dbReference type="EMBL" id="MIYX01000023">
    <property type="protein sequence ID" value="OIR20211.1"/>
    <property type="molecule type" value="Genomic_DNA"/>
</dbReference>
<keyword evidence="1" id="KW-0808">Transferase</keyword>
<dbReference type="SUPFAM" id="SSF53335">
    <property type="entry name" value="S-adenosyl-L-methionine-dependent methyltransferases"/>
    <property type="match status" value="1"/>
</dbReference>
<proteinExistence type="predicted"/>
<sequence length="273" mass="31316">MAMGIPARIFATLLRIAPGRTRNWMWKWWYQRLAKAHGRADFRFMNYGYKDGKELKLLKEDEPNRLFIQLYNMNIRDVDLKGKEVVEVGCGRGGGASWIAKTYNPKRLMAFDFSKDAVGLASNWYSSQKNLSFKVGNAEDLPLKDNSKDIIYNVESSHCYGNVEAFVKEVYRSLNAGGNFCWTDFRDKESIEKLHEIFLKTGFEIVSKKEITKEVLDALDDINDTKVKGISESVPMGMKKSFETFAGVQGTPVYEAFKAGNLHYHRYLMVKPE</sequence>
<dbReference type="AlphaFoldDB" id="A0A1J5TJ82"/>
<dbReference type="GO" id="GO:0003838">
    <property type="term" value="F:sterol 24-C-methyltransferase activity"/>
    <property type="evidence" value="ECO:0007669"/>
    <property type="project" value="TreeGrafter"/>
</dbReference>
<dbReference type="GO" id="GO:0016126">
    <property type="term" value="P:sterol biosynthetic process"/>
    <property type="evidence" value="ECO:0007669"/>
    <property type="project" value="TreeGrafter"/>
</dbReference>
<dbReference type="Proteomes" id="UP000183375">
    <property type="component" value="Unassembled WGS sequence"/>
</dbReference>
<evidence type="ECO:0000259" key="2">
    <source>
        <dbReference type="Pfam" id="PF08241"/>
    </source>
</evidence>
<dbReference type="PANTHER" id="PTHR44068">
    <property type="entry name" value="ZGC:194242"/>
    <property type="match status" value="1"/>
</dbReference>
<protein>
    <recommendedName>
        <fullName evidence="2">Methyltransferase type 11 domain-containing protein</fullName>
    </recommendedName>
</protein>
<comment type="caution">
    <text evidence="3">The sequence shown here is derived from an EMBL/GenBank/DDBJ whole genome shotgun (WGS) entry which is preliminary data.</text>
</comment>
<accession>A0A1J5TJ82</accession>